<feature type="domain" description="CHY-type" evidence="7">
    <location>
        <begin position="1000"/>
        <end position="1068"/>
    </location>
</feature>
<feature type="region of interest" description="Disordered" evidence="6">
    <location>
        <begin position="640"/>
        <end position="803"/>
    </location>
</feature>
<dbReference type="InterPro" id="IPR008913">
    <property type="entry name" value="Znf_CHY"/>
</dbReference>
<dbReference type="AlphaFoldDB" id="A0AAD3E4S7"/>
<evidence type="ECO:0000256" key="6">
    <source>
        <dbReference type="SAM" id="MobiDB-lite"/>
    </source>
</evidence>
<feature type="compositionally biased region" description="Acidic residues" evidence="6">
    <location>
        <begin position="771"/>
        <end position="786"/>
    </location>
</feature>
<feature type="compositionally biased region" description="Basic and acidic residues" evidence="6">
    <location>
        <begin position="1092"/>
        <end position="1104"/>
    </location>
</feature>
<protein>
    <recommendedName>
        <fullName evidence="7">CHY-type domain-containing protein</fullName>
    </recommendedName>
</protein>
<feature type="coiled-coil region" evidence="5">
    <location>
        <begin position="5"/>
        <end position="32"/>
    </location>
</feature>
<feature type="compositionally biased region" description="Low complexity" evidence="6">
    <location>
        <begin position="307"/>
        <end position="317"/>
    </location>
</feature>
<dbReference type="PANTHER" id="PTHR40903:SF1">
    <property type="entry name" value="HYPHALLY REGULATED CELL WALL PROTEIN 3"/>
    <property type="match status" value="1"/>
</dbReference>
<reference evidence="8 9" key="1">
    <citation type="journal article" date="2021" name="Sci. Rep.">
        <title>Genome sequencing of the multicellular alga Astrephomene provides insights into convergent evolution of germ-soma differentiation.</title>
        <authorList>
            <person name="Yamashita S."/>
            <person name="Yamamoto K."/>
            <person name="Matsuzaki R."/>
            <person name="Suzuki S."/>
            <person name="Yamaguchi H."/>
            <person name="Hirooka S."/>
            <person name="Minakuchi Y."/>
            <person name="Miyagishima S."/>
            <person name="Kawachi M."/>
            <person name="Toyoda A."/>
            <person name="Nozaki H."/>
        </authorList>
    </citation>
    <scope>NUCLEOTIDE SEQUENCE [LARGE SCALE GENOMIC DNA]</scope>
    <source>
        <strain evidence="8 9">NIES-4017</strain>
    </source>
</reference>
<evidence type="ECO:0000256" key="2">
    <source>
        <dbReference type="ARBA" id="ARBA00022771"/>
    </source>
</evidence>
<sequence length="1140" mass="115978">MLASHDEDRSRMEALQAELQALKAHLGRAVRLQRSSPAEAPATAPFPITMTVQIDPPPTAAAHYDVSAIQVRITLQREALQLPFTQPSAAVSASGASDEAKCGGRLGVEATRGSPTQLLGASLEVLSNELPELLRNRMAQALAQAWQTDLYKASRAASPASATTSTKHGEGPSRGGGKLPSGPYKLSAAAVHLQEQFVQLICLVPELLEPYQAEDQYGATVRRYAIINDGPTAAVSAAGPAPAGRAAAESPSPLSTTSTPPVPPSAASQLHGKPLHGESPKPGSIPTGGPVPSPSAVTMTPGDRADVAVAPAAAAPQPRRDGPPMPQDTPGDIARTQAASHEARAPASAPVTPAPTPPSSSAAQPAAPSDLQQKTTATSAAPPPSPSPPAAPPPPPPPQPGLLSYNTALKELQYIQKRYSQVCSVRVHRQDAGGGGGGAAGGGVSQLLQPGCLTTFDLELLPTDPDWDMPAVRVVGQLLPVSEGGGAECLFLPSLGVHMGCRLAGWLRGALERYMEQQLTAEAAAVVAAEAAAAVANATAAAAAATEAAAAVAEHVGGDVAGSVGGHGRGRGGMPVRGRGAAGGRTAVGRGGGGGGRGAEAAAAAEAPEGTVLLPLGCLRNLLRNLENYAGSIARAADEERRQRELQQQQQQQKHRRQQQQQRRQRAVVRRDDGGAISSSSGGSGGANISGDDGADADAGAGGGGGGQLYDDDGYGDGSRRREYGTAAAPAGTEAGASSAAGRHLDEGSSGADYSDSGSYDDDYDGGASDDGGDGEGDEDEVEEEEGRAADEVRFSGAATAGGGGGELPAAFAVVLEGLQLDNLAVVEALRSSFEVSCARCDCRGTLVVSSEAVAGSSSSSGAGGSRPNSAAGVCPRCSTGWSLLMRPHYVHAGANCLCVVKPQGCRPLDLLPSLLAGQCAECSAVMSLREVQVGVPFTRACSSCHKELLLRVGAVSFVPRGPPAAAQRQPGGRMRQGQQRGAAGGGGGGGGVLVQPGQPLPALGTCRHYRHSYRWLRFPCCGMRFPCDLCHEEAVADGHPARWATRMVCGFCAAEQPLALACRGCGRQLAGSAANPSGRRTRFWEGGTGCRDPRRLNKNDPHKWRGRNKTQSAKASRVGPKPWSGRGGGGSGGAGVGGG</sequence>
<feature type="compositionally biased region" description="Gly residues" evidence="6">
    <location>
        <begin position="589"/>
        <end position="598"/>
    </location>
</feature>
<evidence type="ECO:0000313" key="8">
    <source>
        <dbReference type="EMBL" id="GFR52877.1"/>
    </source>
</evidence>
<keyword evidence="3" id="KW-0862">Zinc</keyword>
<feature type="compositionally biased region" description="Low complexity" evidence="6">
    <location>
        <begin position="157"/>
        <end position="166"/>
    </location>
</feature>
<feature type="region of interest" description="Disordered" evidence="6">
    <location>
        <begin position="235"/>
        <end position="404"/>
    </location>
</feature>
<dbReference type="SUPFAM" id="SSF161219">
    <property type="entry name" value="CHY zinc finger-like"/>
    <property type="match status" value="1"/>
</dbReference>
<evidence type="ECO:0000256" key="1">
    <source>
        <dbReference type="ARBA" id="ARBA00022723"/>
    </source>
</evidence>
<feature type="compositionally biased region" description="Basic residues" evidence="6">
    <location>
        <begin position="653"/>
        <end position="668"/>
    </location>
</feature>
<feature type="region of interest" description="Disordered" evidence="6">
    <location>
        <begin position="1074"/>
        <end position="1140"/>
    </location>
</feature>
<feature type="compositionally biased region" description="Low complexity" evidence="6">
    <location>
        <begin position="964"/>
        <end position="982"/>
    </location>
</feature>
<name>A0AAD3E4S7_9CHLO</name>
<feature type="compositionally biased region" description="Low complexity" evidence="6">
    <location>
        <begin position="725"/>
        <end position="758"/>
    </location>
</feature>
<feature type="compositionally biased region" description="Pro residues" evidence="6">
    <location>
        <begin position="381"/>
        <end position="400"/>
    </location>
</feature>
<feature type="region of interest" description="Disordered" evidence="6">
    <location>
        <begin position="157"/>
        <end position="181"/>
    </location>
</feature>
<evidence type="ECO:0000259" key="7">
    <source>
        <dbReference type="PROSITE" id="PS51266"/>
    </source>
</evidence>
<feature type="compositionally biased region" description="Gly residues" evidence="6">
    <location>
        <begin position="563"/>
        <end position="583"/>
    </location>
</feature>
<evidence type="ECO:0000256" key="4">
    <source>
        <dbReference type="PROSITE-ProRule" id="PRU00601"/>
    </source>
</evidence>
<feature type="compositionally biased region" description="Gly residues" evidence="6">
    <location>
        <begin position="1126"/>
        <end position="1140"/>
    </location>
</feature>
<evidence type="ECO:0000256" key="5">
    <source>
        <dbReference type="SAM" id="Coils"/>
    </source>
</evidence>
<dbReference type="Proteomes" id="UP001054857">
    <property type="component" value="Unassembled WGS sequence"/>
</dbReference>
<organism evidence="8 9">
    <name type="scientific">Astrephomene gubernaculifera</name>
    <dbReference type="NCBI Taxonomy" id="47775"/>
    <lineage>
        <taxon>Eukaryota</taxon>
        <taxon>Viridiplantae</taxon>
        <taxon>Chlorophyta</taxon>
        <taxon>core chlorophytes</taxon>
        <taxon>Chlorophyceae</taxon>
        <taxon>CS clade</taxon>
        <taxon>Chlamydomonadales</taxon>
        <taxon>Astrephomenaceae</taxon>
        <taxon>Astrephomene</taxon>
    </lineage>
</organism>
<evidence type="ECO:0000256" key="3">
    <source>
        <dbReference type="ARBA" id="ARBA00022833"/>
    </source>
</evidence>
<feature type="compositionally biased region" description="Low complexity" evidence="6">
    <location>
        <begin position="359"/>
        <end position="380"/>
    </location>
</feature>
<feature type="compositionally biased region" description="Gly residues" evidence="6">
    <location>
        <begin position="983"/>
        <end position="992"/>
    </location>
</feature>
<dbReference type="PROSITE" id="PS51266">
    <property type="entry name" value="ZF_CHY"/>
    <property type="match status" value="1"/>
</dbReference>
<keyword evidence="9" id="KW-1185">Reference proteome</keyword>
<dbReference type="PANTHER" id="PTHR40903">
    <property type="entry name" value="GLYCINE-RICH CELL WALL STRUCTURAL PROTEIN 1-LIKE"/>
    <property type="match status" value="1"/>
</dbReference>
<dbReference type="EMBL" id="BMAR01000074">
    <property type="protein sequence ID" value="GFR52877.1"/>
    <property type="molecule type" value="Genomic_DNA"/>
</dbReference>
<keyword evidence="2 4" id="KW-0863">Zinc-finger</keyword>
<dbReference type="Pfam" id="PF05495">
    <property type="entry name" value="zf-CHY"/>
    <property type="match status" value="1"/>
</dbReference>
<feature type="region of interest" description="Disordered" evidence="6">
    <location>
        <begin position="563"/>
        <end position="602"/>
    </location>
</feature>
<feature type="compositionally biased region" description="Low complexity" evidence="6">
    <location>
        <begin position="235"/>
        <end position="259"/>
    </location>
</feature>
<gene>
    <name evidence="8" type="ORF">Agub_g15508</name>
</gene>
<accession>A0AAD3E4S7</accession>
<keyword evidence="5" id="KW-0175">Coiled coil</keyword>
<proteinExistence type="predicted"/>
<dbReference type="InterPro" id="IPR037274">
    <property type="entry name" value="Znf_CHY_sf"/>
</dbReference>
<keyword evidence="1" id="KW-0479">Metal-binding</keyword>
<dbReference type="GO" id="GO:0008270">
    <property type="term" value="F:zinc ion binding"/>
    <property type="evidence" value="ECO:0007669"/>
    <property type="project" value="UniProtKB-KW"/>
</dbReference>
<comment type="caution">
    <text evidence="8">The sequence shown here is derived from an EMBL/GenBank/DDBJ whole genome shotgun (WGS) entry which is preliminary data.</text>
</comment>
<evidence type="ECO:0000313" key="9">
    <source>
        <dbReference type="Proteomes" id="UP001054857"/>
    </source>
</evidence>
<feature type="region of interest" description="Disordered" evidence="6">
    <location>
        <begin position="962"/>
        <end position="992"/>
    </location>
</feature>